<comment type="caution">
    <text evidence="1">The sequence shown here is derived from an EMBL/GenBank/DDBJ whole genome shotgun (WGS) entry which is preliminary data.</text>
</comment>
<organism evidence="1 2">
    <name type="scientific">Vitis vinifera</name>
    <name type="common">Grape</name>
    <dbReference type="NCBI Taxonomy" id="29760"/>
    <lineage>
        <taxon>Eukaryota</taxon>
        <taxon>Viridiplantae</taxon>
        <taxon>Streptophyta</taxon>
        <taxon>Embryophyta</taxon>
        <taxon>Tracheophyta</taxon>
        <taxon>Spermatophyta</taxon>
        <taxon>Magnoliopsida</taxon>
        <taxon>eudicotyledons</taxon>
        <taxon>Gunneridae</taxon>
        <taxon>Pentapetalae</taxon>
        <taxon>rosids</taxon>
        <taxon>Vitales</taxon>
        <taxon>Vitaceae</taxon>
        <taxon>Viteae</taxon>
        <taxon>Vitis</taxon>
    </lineage>
</organism>
<dbReference type="AlphaFoldDB" id="A0A438IE98"/>
<proteinExistence type="predicted"/>
<dbReference type="Proteomes" id="UP000288805">
    <property type="component" value="Unassembled WGS sequence"/>
</dbReference>
<reference evidence="1 2" key="1">
    <citation type="journal article" date="2018" name="PLoS Genet.">
        <title>Population sequencing reveals clonal diversity and ancestral inbreeding in the grapevine cultivar Chardonnay.</title>
        <authorList>
            <person name="Roach M.J."/>
            <person name="Johnson D.L."/>
            <person name="Bohlmann J."/>
            <person name="van Vuuren H.J."/>
            <person name="Jones S.J."/>
            <person name="Pretorius I.S."/>
            <person name="Schmidt S.A."/>
            <person name="Borneman A.R."/>
        </authorList>
    </citation>
    <scope>NUCLEOTIDE SEQUENCE [LARGE SCALE GENOMIC DNA]</scope>
    <source>
        <strain evidence="2">cv. Chardonnay</strain>
        <tissue evidence="1">Leaf</tissue>
    </source>
</reference>
<accession>A0A438IE98</accession>
<sequence length="551" mass="63930">MPTEGFEKEILYLLRMMKGRIDQKGQDGVSRKMKLLYLKSSRELKKLEWIVMSYKKARVDTSLGISEWASVSGVFELVDLEEGEYSISCRFKNCVDRVVWVFPSGVLPRQVSDHFPIFLEGRGMKRGPSPFIFENMWLEEGSKDQMKMWWGTFNFTRTSNFVLDAKLRSLKAILKTWNKEVFGLIETRKGETLSQNSKEVWLKERHNNTRFFHRMANAHRGWHPCIDGLTFMGLVTSEAERLEIPFSEEKVFTALSDLDKYKALGPDNFTMAFWFFCWDVVKVDVMRFFRDFHEMGRFVKSLNATFLVLVPKKRSVEDLKDFRLNSLVGNLYKLMAKVCSGLRINPEKSELISVGRVHDTEDLALELRCKVGGLPSCYLGLPLGAPFKLVAMWDGVEERFRKRLAMWKRQKVRLRLEKIQRYFLLGGGALVQKPHLVRWNMVCLEKRKCGLGVRNLALMNIVLLMSERYGVGLWKAIKNEWIYLGGRLAYQVVKSLYSILEPRDSSLFPSGSIWRANVLPKVAFFAWEASWVKETLLGWHGAFVGKTRKKA</sequence>
<gene>
    <name evidence="1" type="ORF">CK203_025634</name>
</gene>
<dbReference type="PANTHER" id="PTHR33116:SF78">
    <property type="entry name" value="OS12G0587133 PROTEIN"/>
    <property type="match status" value="1"/>
</dbReference>
<evidence type="ECO:0000313" key="2">
    <source>
        <dbReference type="Proteomes" id="UP000288805"/>
    </source>
</evidence>
<dbReference type="PANTHER" id="PTHR33116">
    <property type="entry name" value="REVERSE TRANSCRIPTASE ZINC-BINDING DOMAIN-CONTAINING PROTEIN-RELATED-RELATED"/>
    <property type="match status" value="1"/>
</dbReference>
<name>A0A438IE98_VITVI</name>
<dbReference type="EMBL" id="QGNW01000116">
    <property type="protein sequence ID" value="RVW95061.1"/>
    <property type="molecule type" value="Genomic_DNA"/>
</dbReference>
<evidence type="ECO:0008006" key="3">
    <source>
        <dbReference type="Google" id="ProtNLM"/>
    </source>
</evidence>
<evidence type="ECO:0000313" key="1">
    <source>
        <dbReference type="EMBL" id="RVW95061.1"/>
    </source>
</evidence>
<protein>
    <recommendedName>
        <fullName evidence="3">Reverse transcriptase zinc-binding domain-containing protein</fullName>
    </recommendedName>
</protein>